<dbReference type="Proteomes" id="UP001155660">
    <property type="component" value="Unplaced"/>
</dbReference>
<name>A0A9Q9Y1X3_CYPCA</name>
<proteinExistence type="predicted"/>
<dbReference type="AlphaFoldDB" id="A0A9Q9Y1X3"/>
<dbReference type="OrthoDB" id="8885329at2759"/>
<dbReference type="KEGG" id="ccar:122144976"/>
<feature type="compositionally biased region" description="Basic and acidic residues" evidence="1">
    <location>
        <begin position="107"/>
        <end position="122"/>
    </location>
</feature>
<dbReference type="RefSeq" id="XP_042612137.1">
    <property type="nucleotide sequence ID" value="XM_042756203.1"/>
</dbReference>
<feature type="region of interest" description="Disordered" evidence="1">
    <location>
        <begin position="105"/>
        <end position="154"/>
    </location>
</feature>
<reference evidence="2" key="1">
    <citation type="submission" date="2025-08" db="UniProtKB">
        <authorList>
            <consortium name="RefSeq"/>
        </authorList>
    </citation>
    <scope>IDENTIFICATION</scope>
    <source>
        <tissue evidence="2">Muscle</tissue>
    </source>
</reference>
<evidence type="ECO:0000256" key="1">
    <source>
        <dbReference type="SAM" id="MobiDB-lite"/>
    </source>
</evidence>
<accession>A0A9Q9Y1X3</accession>
<gene>
    <name evidence="2" type="primary">LOC122144976</name>
</gene>
<dbReference type="GeneID" id="122144976"/>
<organism evidence="2">
    <name type="scientific">Cyprinus carpio</name>
    <name type="common">Common carp</name>
    <dbReference type="NCBI Taxonomy" id="7962"/>
    <lineage>
        <taxon>Eukaryota</taxon>
        <taxon>Metazoa</taxon>
        <taxon>Chordata</taxon>
        <taxon>Craniata</taxon>
        <taxon>Vertebrata</taxon>
        <taxon>Euteleostomi</taxon>
        <taxon>Actinopterygii</taxon>
        <taxon>Neopterygii</taxon>
        <taxon>Teleostei</taxon>
        <taxon>Ostariophysi</taxon>
        <taxon>Cypriniformes</taxon>
        <taxon>Cyprinidae</taxon>
        <taxon>Cyprininae</taxon>
        <taxon>Cyprinus</taxon>
    </lineage>
</organism>
<evidence type="ECO:0000313" key="2">
    <source>
        <dbReference type="RefSeq" id="XP_042612137.1"/>
    </source>
</evidence>
<protein>
    <submittedName>
        <fullName evidence="2">Uncharacterized protein LOC122144976</fullName>
    </submittedName>
</protein>
<sequence>MSNINRFLPDQCTPVPVGRGRGVLGFPIPFPMDSPDTGNNNSRPGFTRGVCFVREYDTADMQSDVNHRVASTSTPNNDMLGQMSSIVHQIGQQLAENIISHLSSHSFDTDAPSRKHTDDYKNDSPSSVANLSQKNQVIQHRKFKEPPSFRGDGSDTIEIEEWEDLMRTFVKKSNMNADEHVEEILVHLRGKAKDVVKFWIRNCDSATTVCPNSAYSLLRKHFSCSHYSPVPLADFYTTLPEDNENPYDYWLRLNRAADVASECLQEQGKTLDKPSVEIVHMFIRHCPSKDLALTFRSKPIDKWSAHEVQAVLNDYQSDLSFKATSTVHRSQSERVSINKIDVNAVPVPAPTLCEQPKSTDFSALEKVIDMLEKVLLTNSNKPPSHPRRQPQTRLPRIEGLDALPCSICNDAAHSALMHCREH</sequence>
<feature type="compositionally biased region" description="Polar residues" evidence="1">
    <location>
        <begin position="123"/>
        <end position="138"/>
    </location>
</feature>